<comment type="caution">
    <text evidence="9">The sequence shown here is derived from an EMBL/GenBank/DDBJ whole genome shotgun (WGS) entry which is preliminary data.</text>
</comment>
<accession>A0ABV7Y7Y2</accession>
<comment type="similarity">
    <text evidence="6">Belongs to the peptidase M48 family.</text>
</comment>
<evidence type="ECO:0000256" key="6">
    <source>
        <dbReference type="RuleBase" id="RU003983"/>
    </source>
</evidence>
<keyword evidence="7" id="KW-0812">Transmembrane</keyword>
<evidence type="ECO:0000256" key="7">
    <source>
        <dbReference type="SAM" id="Phobius"/>
    </source>
</evidence>
<keyword evidence="2" id="KW-0479">Metal-binding</keyword>
<keyword evidence="1 6" id="KW-0645">Protease</keyword>
<evidence type="ECO:0000313" key="10">
    <source>
        <dbReference type="Proteomes" id="UP001595699"/>
    </source>
</evidence>
<reference evidence="10" key="1">
    <citation type="journal article" date="2019" name="Int. J. Syst. Evol. Microbiol.">
        <title>The Global Catalogue of Microorganisms (GCM) 10K type strain sequencing project: providing services to taxonomists for standard genome sequencing and annotation.</title>
        <authorList>
            <consortium name="The Broad Institute Genomics Platform"/>
            <consortium name="The Broad Institute Genome Sequencing Center for Infectious Disease"/>
            <person name="Wu L."/>
            <person name="Ma J."/>
        </authorList>
    </citation>
    <scope>NUCLEOTIDE SEQUENCE [LARGE SCALE GENOMIC DNA]</scope>
    <source>
        <strain evidence="10">CGMCC 4.7241</strain>
    </source>
</reference>
<dbReference type="Pfam" id="PF01435">
    <property type="entry name" value="Peptidase_M48"/>
    <property type="match status" value="1"/>
</dbReference>
<gene>
    <name evidence="9" type="ORF">ACFOUW_11320</name>
</gene>
<evidence type="ECO:0000256" key="5">
    <source>
        <dbReference type="ARBA" id="ARBA00023049"/>
    </source>
</evidence>
<feature type="transmembrane region" description="Helical" evidence="7">
    <location>
        <begin position="37"/>
        <end position="61"/>
    </location>
</feature>
<organism evidence="9 10">
    <name type="scientific">Tenggerimyces flavus</name>
    <dbReference type="NCBI Taxonomy" id="1708749"/>
    <lineage>
        <taxon>Bacteria</taxon>
        <taxon>Bacillati</taxon>
        <taxon>Actinomycetota</taxon>
        <taxon>Actinomycetes</taxon>
        <taxon>Propionibacteriales</taxon>
        <taxon>Nocardioidaceae</taxon>
        <taxon>Tenggerimyces</taxon>
    </lineage>
</organism>
<feature type="transmembrane region" description="Helical" evidence="7">
    <location>
        <begin position="267"/>
        <end position="293"/>
    </location>
</feature>
<sequence>MTPLVLSALALVLTGPAPVLLARSKWPTKVPRAAIVLWQSMALSAVLAVFGAGLAIGLEFLHADNPSTLQVVLHSALSTLTCVVAIRLAWSTAKVAIHTRARRRRHRMLVDLVAAPDEVRKELRILAEQTPIAYCLPSLTDARVVISSGTLATLDEAELRAVLAHERAHLRARHDLVLEAFAALREAFPKFLRGRVALENTALEQNQALVEMLADDAARRQVGPTHVARALVRLSESPVPSAALAASGTMTLERVQRMNRPAGAHPLLAAATYATAAALVIVPTLTVAIPWLARLVETLA</sequence>
<keyword evidence="7" id="KW-1133">Transmembrane helix</keyword>
<keyword evidence="7" id="KW-0472">Membrane</keyword>
<dbReference type="InterPro" id="IPR052173">
    <property type="entry name" value="Beta-lactam_resp_regulator"/>
</dbReference>
<keyword evidence="4 6" id="KW-0862">Zinc</keyword>
<protein>
    <submittedName>
        <fullName evidence="9">M56 family metallopeptidase</fullName>
    </submittedName>
</protein>
<keyword evidence="10" id="KW-1185">Reference proteome</keyword>
<name>A0ABV7Y7Y2_9ACTN</name>
<keyword evidence="5 6" id="KW-0482">Metalloprotease</keyword>
<dbReference type="PANTHER" id="PTHR34978">
    <property type="entry name" value="POSSIBLE SENSOR-TRANSDUCER PROTEIN BLAR"/>
    <property type="match status" value="1"/>
</dbReference>
<proteinExistence type="inferred from homology"/>
<feature type="domain" description="Peptidase M48" evidence="8">
    <location>
        <begin position="108"/>
        <end position="211"/>
    </location>
</feature>
<dbReference type="Proteomes" id="UP001595699">
    <property type="component" value="Unassembled WGS sequence"/>
</dbReference>
<dbReference type="Gene3D" id="3.30.2010.10">
    <property type="entry name" value="Metalloproteases ('zincins'), catalytic domain"/>
    <property type="match status" value="1"/>
</dbReference>
<evidence type="ECO:0000259" key="8">
    <source>
        <dbReference type="Pfam" id="PF01435"/>
    </source>
</evidence>
<evidence type="ECO:0000256" key="2">
    <source>
        <dbReference type="ARBA" id="ARBA00022723"/>
    </source>
</evidence>
<dbReference type="RefSeq" id="WP_205118493.1">
    <property type="nucleotide sequence ID" value="NZ_JAFBCM010000001.1"/>
</dbReference>
<dbReference type="CDD" id="cd07326">
    <property type="entry name" value="M56_BlaR1_MecR1_like"/>
    <property type="match status" value="1"/>
</dbReference>
<evidence type="ECO:0000313" key="9">
    <source>
        <dbReference type="EMBL" id="MFC3761431.1"/>
    </source>
</evidence>
<evidence type="ECO:0000256" key="3">
    <source>
        <dbReference type="ARBA" id="ARBA00022801"/>
    </source>
</evidence>
<comment type="cofactor">
    <cofactor evidence="6">
        <name>Zn(2+)</name>
        <dbReference type="ChEBI" id="CHEBI:29105"/>
    </cofactor>
    <text evidence="6">Binds 1 zinc ion per subunit.</text>
</comment>
<dbReference type="EMBL" id="JBHRZH010000008">
    <property type="protein sequence ID" value="MFC3761431.1"/>
    <property type="molecule type" value="Genomic_DNA"/>
</dbReference>
<keyword evidence="3 6" id="KW-0378">Hydrolase</keyword>
<evidence type="ECO:0000256" key="1">
    <source>
        <dbReference type="ARBA" id="ARBA00022670"/>
    </source>
</evidence>
<evidence type="ECO:0000256" key="4">
    <source>
        <dbReference type="ARBA" id="ARBA00022833"/>
    </source>
</evidence>
<dbReference type="PANTHER" id="PTHR34978:SF3">
    <property type="entry name" value="SLR0241 PROTEIN"/>
    <property type="match status" value="1"/>
</dbReference>
<dbReference type="InterPro" id="IPR001915">
    <property type="entry name" value="Peptidase_M48"/>
</dbReference>